<dbReference type="EMBL" id="KZ308192">
    <property type="protein sequence ID" value="KAG8224335.1"/>
    <property type="molecule type" value="Genomic_DNA"/>
</dbReference>
<feature type="transmembrane region" description="Helical" evidence="7">
    <location>
        <begin position="95"/>
        <end position="114"/>
    </location>
</feature>
<gene>
    <name evidence="9" type="ORF">J437_LFUL004291</name>
</gene>
<protein>
    <recommendedName>
        <fullName evidence="11">Solute carrier family 13 member 5</fullName>
    </recommendedName>
</protein>
<dbReference type="AlphaFoldDB" id="A0A8K0JX66"/>
<feature type="transmembrane region" description="Helical" evidence="7">
    <location>
        <begin position="221"/>
        <end position="243"/>
    </location>
</feature>
<dbReference type="InterPro" id="IPR031312">
    <property type="entry name" value="Na/sul_symport_CS"/>
</dbReference>
<keyword evidence="6 7" id="KW-0472">Membrane</keyword>
<dbReference type="PROSITE" id="PS01271">
    <property type="entry name" value="NA_SULFATE"/>
    <property type="match status" value="1"/>
</dbReference>
<dbReference type="GO" id="GO:0015141">
    <property type="term" value="F:succinate transmembrane transporter activity"/>
    <property type="evidence" value="ECO:0007669"/>
    <property type="project" value="TreeGrafter"/>
</dbReference>
<evidence type="ECO:0000256" key="6">
    <source>
        <dbReference type="ARBA" id="ARBA00023136"/>
    </source>
</evidence>
<keyword evidence="5 7" id="KW-1133">Transmembrane helix</keyword>
<dbReference type="GO" id="GO:0005886">
    <property type="term" value="C:plasma membrane"/>
    <property type="evidence" value="ECO:0007669"/>
    <property type="project" value="TreeGrafter"/>
</dbReference>
<accession>A0A8K0JX66</accession>
<sequence length="503" mass="55018">MTMAIFWMTEAVPLAVTSLLPVALFPLLGVLDTEEVCISYLKETNMMFIGGLSMALAIEHCNLHQRIAMKVLLTIGTSPGLLMLGFMLTTMFLSMWISNTATTAMMAPIVIAVLKELKKVRFFDNGASNGVICTKNPKVNTVSLSDKDAVVEEGIVDTVNSRKGSSDANADRPSNETICYFLGVAYAANIGGTGTVTGTGTNLTFMGIFESLFPDATGVNFATWMIFNVPGMLINILIAWVWLQILYMRLFRGGMDTGGPEAAKKVKQLIQDKYDELGPMTFHEGSVLTLFIILVLLWFFRSPQFIMGWADFIPGVKIKDATPAMFILFLMYILPADLNFLSWIFKNGGGFAMAKACKESGLSAWIGQQLIVLDVLPPWVLVVVICFLTTYCTEVTSNTAVANIFLPVLGEMSKAIRLHPLYLMLPSTLCCSYAFMLPVATPPNAIVVAASKMRAIDMMKAGIVMNIMCVTMLTILFNTLGSVVFDMAEFPEWAMGNSTGPSY</sequence>
<organism evidence="9 10">
    <name type="scientific">Ladona fulva</name>
    <name type="common">Scarce chaser dragonfly</name>
    <name type="synonym">Libellula fulva</name>
    <dbReference type="NCBI Taxonomy" id="123851"/>
    <lineage>
        <taxon>Eukaryota</taxon>
        <taxon>Metazoa</taxon>
        <taxon>Ecdysozoa</taxon>
        <taxon>Arthropoda</taxon>
        <taxon>Hexapoda</taxon>
        <taxon>Insecta</taxon>
        <taxon>Pterygota</taxon>
        <taxon>Palaeoptera</taxon>
        <taxon>Odonata</taxon>
        <taxon>Epiprocta</taxon>
        <taxon>Anisoptera</taxon>
        <taxon>Libelluloidea</taxon>
        <taxon>Libellulidae</taxon>
        <taxon>Ladona</taxon>
    </lineage>
</organism>
<feature type="transmembrane region" description="Helical" evidence="7">
    <location>
        <begin position="45"/>
        <end position="64"/>
    </location>
</feature>
<feature type="transmembrane region" description="Helical" evidence="7">
    <location>
        <begin position="71"/>
        <end position="89"/>
    </location>
</feature>
<evidence type="ECO:0000256" key="1">
    <source>
        <dbReference type="ARBA" id="ARBA00004141"/>
    </source>
</evidence>
<feature type="transmembrane region" description="Helical" evidence="7">
    <location>
        <begin position="461"/>
        <end position="485"/>
    </location>
</feature>
<evidence type="ECO:0008006" key="11">
    <source>
        <dbReference type="Google" id="ProtNLM"/>
    </source>
</evidence>
<evidence type="ECO:0000256" key="4">
    <source>
        <dbReference type="ARBA" id="ARBA00022692"/>
    </source>
</evidence>
<evidence type="ECO:0000256" key="3">
    <source>
        <dbReference type="ARBA" id="ARBA00022448"/>
    </source>
</evidence>
<keyword evidence="3" id="KW-0813">Transport</keyword>
<dbReference type="PANTHER" id="PTHR10283">
    <property type="entry name" value="SOLUTE CARRIER FAMILY 13 MEMBER"/>
    <property type="match status" value="1"/>
</dbReference>
<dbReference type="Pfam" id="PF00939">
    <property type="entry name" value="Na_sulph_symp"/>
    <property type="match status" value="1"/>
</dbReference>
<reference evidence="9" key="1">
    <citation type="submission" date="2013-04" db="EMBL/GenBank/DDBJ databases">
        <authorList>
            <person name="Qu J."/>
            <person name="Murali S.C."/>
            <person name="Bandaranaike D."/>
            <person name="Bellair M."/>
            <person name="Blankenburg K."/>
            <person name="Chao H."/>
            <person name="Dinh H."/>
            <person name="Doddapaneni H."/>
            <person name="Downs B."/>
            <person name="Dugan-Rocha S."/>
            <person name="Elkadiri S."/>
            <person name="Gnanaolivu R.D."/>
            <person name="Hernandez B."/>
            <person name="Javaid M."/>
            <person name="Jayaseelan J.C."/>
            <person name="Lee S."/>
            <person name="Li M."/>
            <person name="Ming W."/>
            <person name="Munidasa M."/>
            <person name="Muniz J."/>
            <person name="Nguyen L."/>
            <person name="Ongeri F."/>
            <person name="Osuji N."/>
            <person name="Pu L.-L."/>
            <person name="Puazo M."/>
            <person name="Qu C."/>
            <person name="Quiroz J."/>
            <person name="Raj R."/>
            <person name="Weissenberger G."/>
            <person name="Xin Y."/>
            <person name="Zou X."/>
            <person name="Han Y."/>
            <person name="Richards S."/>
            <person name="Worley K."/>
            <person name="Muzny D."/>
            <person name="Gibbs R."/>
        </authorList>
    </citation>
    <scope>NUCLEOTIDE SEQUENCE</scope>
    <source>
        <strain evidence="9">Sampled in the wild</strain>
    </source>
</reference>
<keyword evidence="8" id="KW-0732">Signal</keyword>
<keyword evidence="10" id="KW-1185">Reference proteome</keyword>
<evidence type="ECO:0000313" key="10">
    <source>
        <dbReference type="Proteomes" id="UP000792457"/>
    </source>
</evidence>
<comment type="similarity">
    <text evidence="2">Belongs to the SLC13A/DASS transporter (TC 2.A.47) family. NADC subfamily.</text>
</comment>
<feature type="transmembrane region" description="Helical" evidence="7">
    <location>
        <begin position="321"/>
        <end position="345"/>
    </location>
</feature>
<evidence type="ECO:0000256" key="7">
    <source>
        <dbReference type="SAM" id="Phobius"/>
    </source>
</evidence>
<reference evidence="9" key="2">
    <citation type="submission" date="2017-10" db="EMBL/GenBank/DDBJ databases">
        <title>Ladona fulva Genome sequencing and assembly.</title>
        <authorList>
            <person name="Murali S."/>
            <person name="Richards S."/>
            <person name="Bandaranaike D."/>
            <person name="Bellair M."/>
            <person name="Blankenburg K."/>
            <person name="Chao H."/>
            <person name="Dinh H."/>
            <person name="Doddapaneni H."/>
            <person name="Dugan-Rocha S."/>
            <person name="Elkadiri S."/>
            <person name="Gnanaolivu R."/>
            <person name="Hernandez B."/>
            <person name="Skinner E."/>
            <person name="Javaid M."/>
            <person name="Lee S."/>
            <person name="Li M."/>
            <person name="Ming W."/>
            <person name="Munidasa M."/>
            <person name="Muniz J."/>
            <person name="Nguyen L."/>
            <person name="Hughes D."/>
            <person name="Osuji N."/>
            <person name="Pu L.-L."/>
            <person name="Puazo M."/>
            <person name="Qu C."/>
            <person name="Quiroz J."/>
            <person name="Raj R."/>
            <person name="Weissenberger G."/>
            <person name="Xin Y."/>
            <person name="Zou X."/>
            <person name="Han Y."/>
            <person name="Worley K."/>
            <person name="Muzny D."/>
            <person name="Gibbs R."/>
        </authorList>
    </citation>
    <scope>NUCLEOTIDE SEQUENCE</scope>
    <source>
        <strain evidence="9">Sampled in the wild</strain>
    </source>
</reference>
<comment type="caution">
    <text evidence="9">The sequence shown here is derived from an EMBL/GenBank/DDBJ whole genome shotgun (WGS) entry which is preliminary data.</text>
</comment>
<evidence type="ECO:0000256" key="5">
    <source>
        <dbReference type="ARBA" id="ARBA00022989"/>
    </source>
</evidence>
<name>A0A8K0JX66_LADFU</name>
<evidence type="ECO:0000256" key="2">
    <source>
        <dbReference type="ARBA" id="ARBA00006772"/>
    </source>
</evidence>
<comment type="subcellular location">
    <subcellularLocation>
        <location evidence="1">Membrane</location>
        <topology evidence="1">Multi-pass membrane protein</topology>
    </subcellularLocation>
</comment>
<dbReference type="Proteomes" id="UP000792457">
    <property type="component" value="Unassembled WGS sequence"/>
</dbReference>
<evidence type="ECO:0000313" key="9">
    <source>
        <dbReference type="EMBL" id="KAG8224335.1"/>
    </source>
</evidence>
<dbReference type="OrthoDB" id="6493944at2759"/>
<dbReference type="PANTHER" id="PTHR10283:SF82">
    <property type="entry name" value="SOLUTE CARRIER FAMILY 13 MEMBER 2"/>
    <property type="match status" value="1"/>
</dbReference>
<feature type="signal peptide" evidence="8">
    <location>
        <begin position="1"/>
        <end position="17"/>
    </location>
</feature>
<keyword evidence="4 7" id="KW-0812">Transmembrane</keyword>
<feature type="transmembrane region" description="Helical" evidence="7">
    <location>
        <begin position="282"/>
        <end position="300"/>
    </location>
</feature>
<feature type="chain" id="PRO_5035425732" description="Solute carrier family 13 member 5" evidence="8">
    <location>
        <begin position="18"/>
        <end position="503"/>
    </location>
</feature>
<evidence type="ECO:0000256" key="8">
    <source>
        <dbReference type="SAM" id="SignalP"/>
    </source>
</evidence>
<dbReference type="GO" id="GO:0015137">
    <property type="term" value="F:citrate transmembrane transporter activity"/>
    <property type="evidence" value="ECO:0007669"/>
    <property type="project" value="TreeGrafter"/>
</dbReference>
<proteinExistence type="inferred from homology"/>
<dbReference type="InterPro" id="IPR001898">
    <property type="entry name" value="SLC13A/DASS"/>
</dbReference>